<dbReference type="KEGG" id="ppr:PBPRA1545"/>
<comment type="subcellular location">
    <subcellularLocation>
        <location evidence="8">Cell inner membrane</location>
        <topology evidence="8">Multi-pass membrane protein</topology>
    </subcellularLocation>
    <subcellularLocation>
        <location evidence="1">Cell membrane</location>
        <topology evidence="1">Multi-pass membrane protein</topology>
    </subcellularLocation>
</comment>
<feature type="transmembrane region" description="Helical" evidence="8">
    <location>
        <begin position="380"/>
        <end position="400"/>
    </location>
</feature>
<accession>Q6LRX0</accession>
<dbReference type="Gene3D" id="1.20.1720.10">
    <property type="entry name" value="Multidrug resistance protein D"/>
    <property type="match status" value="1"/>
</dbReference>
<dbReference type="InterPro" id="IPR011701">
    <property type="entry name" value="MFS"/>
</dbReference>
<dbReference type="STRING" id="298386.PBPRA1545"/>
<evidence type="ECO:0000256" key="4">
    <source>
        <dbReference type="ARBA" id="ARBA00022475"/>
    </source>
</evidence>
<feature type="transmembrane region" description="Helical" evidence="8">
    <location>
        <begin position="145"/>
        <end position="169"/>
    </location>
</feature>
<protein>
    <recommendedName>
        <fullName evidence="8">Bcr/CflA family efflux transporter</fullName>
    </recommendedName>
</protein>
<sequence length="404" mass="43635">MAYINSEIMTQQDSQRLSLQLIIILGAIAALTPLAIDMYLPAMPAIAKDLMVSPSLVQATLTAYTAGFAIGQLLHGPLADSYGRRPILIIGIVFFTIAGVMSALSTNIHELMWFRAAQGFAGASAAVIIQALVRDMFERDEFARTMSFVTLVMTIAPLAAPMIGGYMSIWLGWRSIFWLLAICAVLVIIAVVWKIPETLAVEKRLPFHIGSTFRNYAKLMTTPTAVGLVFCSGFSFAGMFTFLTVGSFVYIDIYHVSTQNFGYLFGLNVLCLILMTSINGRMVRKVGSHWMLRFGLSIQLIAGIGLIVGQVFNLGLWGVVVPVMLFVGTISIIGSNTMACLLSKYPHMAGTASSLAGTLRFGTGTVVSGIVALLHNSTVWPMAATMALCAVLSAAFYWLLAKNA</sequence>
<dbReference type="SUPFAM" id="SSF103473">
    <property type="entry name" value="MFS general substrate transporter"/>
    <property type="match status" value="1"/>
</dbReference>
<reference evidence="11" key="1">
    <citation type="journal article" date="2005" name="Science">
        <title>Life at depth: Photobacterium profundum genome sequence and expression analysis.</title>
        <authorList>
            <person name="Vezzi A."/>
            <person name="Campanaro S."/>
            <person name="D'Angelo M."/>
            <person name="Simonato F."/>
            <person name="Vitulo N."/>
            <person name="Lauro F.M."/>
            <person name="Cestaro A."/>
            <person name="Malacrida G."/>
            <person name="Simionati B."/>
            <person name="Cannata N."/>
            <person name="Romualdi C."/>
            <person name="Bartlett D.H."/>
            <person name="Valle G."/>
        </authorList>
    </citation>
    <scope>NUCLEOTIDE SEQUENCE [LARGE SCALE GENOMIC DNA]</scope>
    <source>
        <strain evidence="11">ATCC BAA-1253 / SS9</strain>
    </source>
</reference>
<dbReference type="EMBL" id="CR378668">
    <property type="protein sequence ID" value="CAG19956.1"/>
    <property type="molecule type" value="Genomic_DNA"/>
</dbReference>
<evidence type="ECO:0000256" key="7">
    <source>
        <dbReference type="ARBA" id="ARBA00023136"/>
    </source>
</evidence>
<organism evidence="10 11">
    <name type="scientific">Photobacterium profundum (strain SS9)</name>
    <dbReference type="NCBI Taxonomy" id="298386"/>
    <lineage>
        <taxon>Bacteria</taxon>
        <taxon>Pseudomonadati</taxon>
        <taxon>Pseudomonadota</taxon>
        <taxon>Gammaproteobacteria</taxon>
        <taxon>Vibrionales</taxon>
        <taxon>Vibrionaceae</taxon>
        <taxon>Photobacterium</taxon>
    </lineage>
</organism>
<dbReference type="FunFam" id="1.20.1720.10:FF:000005">
    <property type="entry name" value="Bcr/CflA family efflux transporter"/>
    <property type="match status" value="1"/>
</dbReference>
<dbReference type="eggNOG" id="COG2814">
    <property type="taxonomic scope" value="Bacteria"/>
</dbReference>
<dbReference type="InterPro" id="IPR036259">
    <property type="entry name" value="MFS_trans_sf"/>
</dbReference>
<keyword evidence="5 8" id="KW-0812">Transmembrane</keyword>
<evidence type="ECO:0000256" key="2">
    <source>
        <dbReference type="ARBA" id="ARBA00006236"/>
    </source>
</evidence>
<dbReference type="InterPro" id="IPR020846">
    <property type="entry name" value="MFS_dom"/>
</dbReference>
<keyword evidence="11" id="KW-1185">Reference proteome</keyword>
<dbReference type="CDD" id="cd17320">
    <property type="entry name" value="MFS_MdfA_MDR_like"/>
    <property type="match status" value="1"/>
</dbReference>
<dbReference type="InterPro" id="IPR004812">
    <property type="entry name" value="Efflux_drug-R_Bcr/CmlA"/>
</dbReference>
<gene>
    <name evidence="10" type="primary">Z3441</name>
    <name evidence="10" type="ordered locus">PBPRA1545</name>
</gene>
<dbReference type="Pfam" id="PF07690">
    <property type="entry name" value="MFS_1"/>
    <property type="match status" value="1"/>
</dbReference>
<dbReference type="GO" id="GO:0005886">
    <property type="term" value="C:plasma membrane"/>
    <property type="evidence" value="ECO:0007669"/>
    <property type="project" value="UniProtKB-SubCell"/>
</dbReference>
<evidence type="ECO:0000313" key="11">
    <source>
        <dbReference type="Proteomes" id="UP000000593"/>
    </source>
</evidence>
<feature type="transmembrane region" description="Helical" evidence="8">
    <location>
        <begin position="112"/>
        <end position="133"/>
    </location>
</feature>
<feature type="transmembrane region" description="Helical" evidence="8">
    <location>
        <begin position="17"/>
        <end position="36"/>
    </location>
</feature>
<keyword evidence="6 8" id="KW-1133">Transmembrane helix</keyword>
<dbReference type="NCBIfam" id="TIGR00710">
    <property type="entry name" value="efflux_Bcr_CflA"/>
    <property type="match status" value="1"/>
</dbReference>
<dbReference type="HOGENOM" id="CLU_001265_47_0_6"/>
<evidence type="ECO:0000256" key="1">
    <source>
        <dbReference type="ARBA" id="ARBA00004651"/>
    </source>
</evidence>
<evidence type="ECO:0000259" key="9">
    <source>
        <dbReference type="PROSITE" id="PS50850"/>
    </source>
</evidence>
<feature type="transmembrane region" description="Helical" evidence="8">
    <location>
        <begin position="224"/>
        <end position="249"/>
    </location>
</feature>
<feature type="transmembrane region" description="Helical" evidence="8">
    <location>
        <begin position="261"/>
        <end position="278"/>
    </location>
</feature>
<dbReference type="PROSITE" id="PS50096">
    <property type="entry name" value="IQ"/>
    <property type="match status" value="1"/>
</dbReference>
<feature type="transmembrane region" description="Helical" evidence="8">
    <location>
        <begin position="56"/>
        <end position="75"/>
    </location>
</feature>
<dbReference type="GO" id="GO:1990961">
    <property type="term" value="P:xenobiotic detoxification by transmembrane export across the plasma membrane"/>
    <property type="evidence" value="ECO:0007669"/>
    <property type="project" value="InterPro"/>
</dbReference>
<proteinExistence type="inferred from homology"/>
<feature type="transmembrane region" description="Helical" evidence="8">
    <location>
        <begin position="314"/>
        <end position="334"/>
    </location>
</feature>
<feature type="transmembrane region" description="Helical" evidence="8">
    <location>
        <begin position="175"/>
        <end position="195"/>
    </location>
</feature>
<keyword evidence="8" id="KW-0997">Cell inner membrane</keyword>
<dbReference type="PROSITE" id="PS50850">
    <property type="entry name" value="MFS"/>
    <property type="match status" value="1"/>
</dbReference>
<dbReference type="PANTHER" id="PTHR23502:SF132">
    <property type="entry name" value="POLYAMINE TRANSPORTER 2-RELATED"/>
    <property type="match status" value="1"/>
</dbReference>
<dbReference type="AlphaFoldDB" id="Q6LRX0"/>
<feature type="domain" description="Major facilitator superfamily (MFS) profile" evidence="9">
    <location>
        <begin position="21"/>
        <end position="404"/>
    </location>
</feature>
<dbReference type="PANTHER" id="PTHR23502">
    <property type="entry name" value="MAJOR FACILITATOR SUPERFAMILY"/>
    <property type="match status" value="1"/>
</dbReference>
<keyword evidence="7 8" id="KW-0472">Membrane</keyword>
<feature type="transmembrane region" description="Helical" evidence="8">
    <location>
        <begin position="290"/>
        <end position="308"/>
    </location>
</feature>
<feature type="transmembrane region" description="Helical" evidence="8">
    <location>
        <begin position="87"/>
        <end position="106"/>
    </location>
</feature>
<feature type="transmembrane region" description="Helical" evidence="8">
    <location>
        <begin position="355"/>
        <end position="374"/>
    </location>
</feature>
<dbReference type="Proteomes" id="UP000000593">
    <property type="component" value="Chromosome 1"/>
</dbReference>
<name>Q6LRX0_PHOPR</name>
<dbReference type="GO" id="GO:0015385">
    <property type="term" value="F:sodium:proton antiporter activity"/>
    <property type="evidence" value="ECO:0007669"/>
    <property type="project" value="TreeGrafter"/>
</dbReference>
<comment type="similarity">
    <text evidence="2 8">Belongs to the major facilitator superfamily. Bcr/CmlA family.</text>
</comment>
<evidence type="ECO:0000256" key="6">
    <source>
        <dbReference type="ARBA" id="ARBA00022989"/>
    </source>
</evidence>
<evidence type="ECO:0000313" key="10">
    <source>
        <dbReference type="EMBL" id="CAG19956.1"/>
    </source>
</evidence>
<keyword evidence="4" id="KW-1003">Cell membrane</keyword>
<dbReference type="NCBIfam" id="NF008314">
    <property type="entry name" value="PRK11102.1"/>
    <property type="match status" value="1"/>
</dbReference>
<evidence type="ECO:0000256" key="3">
    <source>
        <dbReference type="ARBA" id="ARBA00022448"/>
    </source>
</evidence>
<keyword evidence="3 8" id="KW-0813">Transport</keyword>
<dbReference type="GO" id="GO:0042910">
    <property type="term" value="F:xenobiotic transmembrane transporter activity"/>
    <property type="evidence" value="ECO:0007669"/>
    <property type="project" value="InterPro"/>
</dbReference>
<evidence type="ECO:0000256" key="5">
    <source>
        <dbReference type="ARBA" id="ARBA00022692"/>
    </source>
</evidence>
<evidence type="ECO:0000256" key="8">
    <source>
        <dbReference type="RuleBase" id="RU365088"/>
    </source>
</evidence>